<dbReference type="InterPro" id="IPR008964">
    <property type="entry name" value="Invasin/intimin_cell_adhesion"/>
</dbReference>
<feature type="signal peptide" evidence="6">
    <location>
        <begin position="1"/>
        <end position="27"/>
    </location>
</feature>
<proteinExistence type="inferred from homology"/>
<dbReference type="Pfam" id="PF17802">
    <property type="entry name" value="SpaA"/>
    <property type="match status" value="2"/>
</dbReference>
<evidence type="ECO:0000313" key="8">
    <source>
        <dbReference type="EMBL" id="MFC5914447.1"/>
    </source>
</evidence>
<protein>
    <submittedName>
        <fullName evidence="8">Collagen binding domain-containing protein</fullName>
    </submittedName>
</protein>
<keyword evidence="3 6" id="KW-0732">Signal</keyword>
<dbReference type="Gene3D" id="2.60.40.10">
    <property type="entry name" value="Immunoglobulins"/>
    <property type="match status" value="3"/>
</dbReference>
<evidence type="ECO:0000256" key="5">
    <source>
        <dbReference type="SAM" id="Phobius"/>
    </source>
</evidence>
<evidence type="ECO:0000256" key="3">
    <source>
        <dbReference type="ARBA" id="ARBA00022729"/>
    </source>
</evidence>
<dbReference type="RefSeq" id="WP_344514837.1">
    <property type="nucleotide sequence ID" value="NZ_BAAATU010000031.1"/>
</dbReference>
<keyword evidence="5" id="KW-0812">Transmembrane</keyword>
<dbReference type="Proteomes" id="UP001596200">
    <property type="component" value="Unassembled WGS sequence"/>
</dbReference>
<dbReference type="InterPro" id="IPR013783">
    <property type="entry name" value="Ig-like_fold"/>
</dbReference>
<dbReference type="EMBL" id="JBHSPU010000013">
    <property type="protein sequence ID" value="MFC5914447.1"/>
    <property type="molecule type" value="Genomic_DNA"/>
</dbReference>
<comment type="similarity">
    <text evidence="1">Belongs to the serine-aspartate repeat-containing protein (SDr) family.</text>
</comment>
<feature type="chain" id="PRO_5046714206" evidence="6">
    <location>
        <begin position="28"/>
        <end position="562"/>
    </location>
</feature>
<keyword evidence="8" id="KW-0176">Collagen</keyword>
<sequence>MRLCTRSVAVLVAAGISGTLAWSPAQAAPAPSTVLGPGYTIPDSDGNAGTSHIGAYGPPGPSVWGSTETYCGDPERKGPADAGRYGAPAAVTSWTSSVTGKPVPAANLAYASYVIGRYGQTRNNAQAAAVDAAVYEWLAGGAYGINGPRGRERLAYPVVSPTARTLALRYIDEAQHLAGPYALHITPSVTQTHAGQKVSVSVKLTSTLTGEAIPGVEVTLSESGSGTEEGTVTTDKNGSGHWAFTAGGAGKAKVMATATGLPGAQLKVLSPQNPAAQRMLLAGDTTTAEDTATVDVEAAPGGVEIHKKDPEGSVLTGAVFQLLDKTGKIIAEGTTGTGGVLVFEGIAPGTYRLRETSTGDTVHELAPDRDITIAEGRTAHATPVTVIDPFKTAELLVRKTDKDSGKPLAGAEIDINADVVDPSGKHHPGKRVLSLTTGKDGTATAKLGVALKAGTRYWATEVNAPAGYQLDADPVTFTAKPGTTVTVTLADTVTPPTTPPSTPPTTPPLSPPADTPPSGSLAHTGSEATAWLLSSAGLLLMAGGATYWVARRRRLGSEPASG</sequence>
<evidence type="ECO:0000256" key="1">
    <source>
        <dbReference type="ARBA" id="ARBA00007257"/>
    </source>
</evidence>
<feature type="compositionally biased region" description="Pro residues" evidence="4">
    <location>
        <begin position="496"/>
        <end position="515"/>
    </location>
</feature>
<dbReference type="PANTHER" id="PTHR36108">
    <property type="entry name" value="COLOSSIN-B-RELATED"/>
    <property type="match status" value="1"/>
</dbReference>
<keyword evidence="5" id="KW-1133">Transmembrane helix</keyword>
<feature type="domain" description="SpaA-like prealbumin fold" evidence="7">
    <location>
        <begin position="395"/>
        <end position="491"/>
    </location>
</feature>
<feature type="region of interest" description="Disordered" evidence="4">
    <location>
        <begin position="491"/>
        <end position="523"/>
    </location>
</feature>
<evidence type="ECO:0000256" key="2">
    <source>
        <dbReference type="ARBA" id="ARBA00022525"/>
    </source>
</evidence>
<dbReference type="SUPFAM" id="SSF49478">
    <property type="entry name" value="Cna protein B-type domain"/>
    <property type="match status" value="1"/>
</dbReference>
<feature type="domain" description="SpaA-like prealbumin fold" evidence="7">
    <location>
        <begin position="302"/>
        <end position="373"/>
    </location>
</feature>
<dbReference type="SUPFAM" id="SSF49373">
    <property type="entry name" value="Invasin/intimin cell-adhesion fragments"/>
    <property type="match status" value="1"/>
</dbReference>
<dbReference type="InterPro" id="IPR041033">
    <property type="entry name" value="SpaA_PFL_dom_1"/>
</dbReference>
<dbReference type="NCBIfam" id="TIGR01167">
    <property type="entry name" value="LPXTG_anchor"/>
    <property type="match status" value="1"/>
</dbReference>
<organism evidence="8 9">
    <name type="scientific">Streptomyces pulveraceus</name>
    <dbReference type="NCBI Taxonomy" id="68258"/>
    <lineage>
        <taxon>Bacteria</taxon>
        <taxon>Bacillati</taxon>
        <taxon>Actinomycetota</taxon>
        <taxon>Actinomycetes</taxon>
        <taxon>Kitasatosporales</taxon>
        <taxon>Streptomycetaceae</taxon>
        <taxon>Streptomyces</taxon>
    </lineage>
</organism>
<feature type="transmembrane region" description="Helical" evidence="5">
    <location>
        <begin position="530"/>
        <end position="550"/>
    </location>
</feature>
<name>A0ABW1GLC2_9ACTN</name>
<keyword evidence="5" id="KW-0472">Membrane</keyword>
<accession>A0ABW1GLC2</accession>
<comment type="caution">
    <text evidence="8">The sequence shown here is derived from an EMBL/GenBank/DDBJ whole genome shotgun (WGS) entry which is preliminary data.</text>
</comment>
<gene>
    <name evidence="8" type="ORF">ACFP1B_13545</name>
</gene>
<dbReference type="PANTHER" id="PTHR36108:SF13">
    <property type="entry name" value="COLOSSIN-B-RELATED"/>
    <property type="match status" value="1"/>
</dbReference>
<evidence type="ECO:0000256" key="4">
    <source>
        <dbReference type="SAM" id="MobiDB-lite"/>
    </source>
</evidence>
<evidence type="ECO:0000256" key="6">
    <source>
        <dbReference type="SAM" id="SignalP"/>
    </source>
</evidence>
<reference evidence="9" key="1">
    <citation type="journal article" date="2019" name="Int. J. Syst. Evol. Microbiol.">
        <title>The Global Catalogue of Microorganisms (GCM) 10K type strain sequencing project: providing services to taxonomists for standard genome sequencing and annotation.</title>
        <authorList>
            <consortium name="The Broad Institute Genomics Platform"/>
            <consortium name="The Broad Institute Genome Sequencing Center for Infectious Disease"/>
            <person name="Wu L."/>
            <person name="Ma J."/>
        </authorList>
    </citation>
    <scope>NUCLEOTIDE SEQUENCE [LARGE SCALE GENOMIC DNA]</scope>
    <source>
        <strain evidence="9">JCM 4147</strain>
    </source>
</reference>
<evidence type="ECO:0000259" key="7">
    <source>
        <dbReference type="Pfam" id="PF17802"/>
    </source>
</evidence>
<keyword evidence="2" id="KW-0964">Secreted</keyword>
<keyword evidence="9" id="KW-1185">Reference proteome</keyword>
<evidence type="ECO:0000313" key="9">
    <source>
        <dbReference type="Proteomes" id="UP001596200"/>
    </source>
</evidence>